<dbReference type="RefSeq" id="WP_253060480.1">
    <property type="nucleotide sequence ID" value="NZ_JAMXWM010000005.1"/>
</dbReference>
<reference evidence="9" key="1">
    <citation type="journal article" date="2019" name="Int. J. Syst. Evol. Microbiol.">
        <title>The Global Catalogue of Microorganisms (GCM) 10K type strain sequencing project: providing services to taxonomists for standard genome sequencing and annotation.</title>
        <authorList>
            <consortium name="The Broad Institute Genomics Platform"/>
            <consortium name="The Broad Institute Genome Sequencing Center for Infectious Disease"/>
            <person name="Wu L."/>
            <person name="Ma J."/>
        </authorList>
    </citation>
    <scope>NUCLEOTIDE SEQUENCE [LARGE SCALE GENOMIC DNA]</scope>
    <source>
        <strain evidence="9">TISTR 2466</strain>
    </source>
</reference>
<keyword evidence="5 6" id="KW-0472">Membrane</keyword>
<evidence type="ECO:0000259" key="7">
    <source>
        <dbReference type="PROSITE" id="PS50850"/>
    </source>
</evidence>
<feature type="transmembrane region" description="Helical" evidence="6">
    <location>
        <begin position="42"/>
        <end position="65"/>
    </location>
</feature>
<feature type="transmembrane region" description="Helical" evidence="6">
    <location>
        <begin position="135"/>
        <end position="160"/>
    </location>
</feature>
<gene>
    <name evidence="8" type="ORF">ACFSUE_07755</name>
</gene>
<dbReference type="Proteomes" id="UP001597399">
    <property type="component" value="Unassembled WGS sequence"/>
</dbReference>
<feature type="transmembrane region" description="Helical" evidence="6">
    <location>
        <begin position="77"/>
        <end position="96"/>
    </location>
</feature>
<dbReference type="Pfam" id="PF07690">
    <property type="entry name" value="MFS_1"/>
    <property type="match status" value="1"/>
</dbReference>
<proteinExistence type="predicted"/>
<feature type="transmembrane region" description="Helical" evidence="6">
    <location>
        <begin position="205"/>
        <end position="223"/>
    </location>
</feature>
<feature type="transmembrane region" description="Helical" evidence="6">
    <location>
        <begin position="359"/>
        <end position="382"/>
    </location>
</feature>
<comment type="caution">
    <text evidence="8">The sequence shown here is derived from an EMBL/GenBank/DDBJ whole genome shotgun (WGS) entry which is preliminary data.</text>
</comment>
<evidence type="ECO:0000256" key="2">
    <source>
        <dbReference type="ARBA" id="ARBA00022448"/>
    </source>
</evidence>
<dbReference type="PANTHER" id="PTHR42718:SF9">
    <property type="entry name" value="MAJOR FACILITATOR SUPERFAMILY MULTIDRUG TRANSPORTER MFSC"/>
    <property type="match status" value="1"/>
</dbReference>
<protein>
    <submittedName>
        <fullName evidence="8">MFS transporter</fullName>
    </submittedName>
</protein>
<dbReference type="SUPFAM" id="SSF103473">
    <property type="entry name" value="MFS general substrate transporter"/>
    <property type="match status" value="1"/>
</dbReference>
<feature type="transmembrane region" description="Helical" evidence="6">
    <location>
        <begin position="300"/>
        <end position="320"/>
    </location>
</feature>
<evidence type="ECO:0000313" key="8">
    <source>
        <dbReference type="EMBL" id="MFD2693520.1"/>
    </source>
</evidence>
<keyword evidence="9" id="KW-1185">Reference proteome</keyword>
<evidence type="ECO:0000256" key="6">
    <source>
        <dbReference type="SAM" id="Phobius"/>
    </source>
</evidence>
<dbReference type="InterPro" id="IPR036259">
    <property type="entry name" value="MFS_trans_sf"/>
</dbReference>
<evidence type="ECO:0000256" key="5">
    <source>
        <dbReference type="ARBA" id="ARBA00023136"/>
    </source>
</evidence>
<feature type="transmembrane region" description="Helical" evidence="6">
    <location>
        <begin position="229"/>
        <end position="246"/>
    </location>
</feature>
<feature type="transmembrane region" description="Helical" evidence="6">
    <location>
        <begin position="428"/>
        <end position="448"/>
    </location>
</feature>
<organism evidence="8 9">
    <name type="scientific">Sporolactobacillus shoreicorticis</name>
    <dbReference type="NCBI Taxonomy" id="1923877"/>
    <lineage>
        <taxon>Bacteria</taxon>
        <taxon>Bacillati</taxon>
        <taxon>Bacillota</taxon>
        <taxon>Bacilli</taxon>
        <taxon>Bacillales</taxon>
        <taxon>Sporolactobacillaceae</taxon>
        <taxon>Sporolactobacillus</taxon>
    </lineage>
</organism>
<feature type="transmembrane region" description="Helical" evidence="6">
    <location>
        <begin position="166"/>
        <end position="185"/>
    </location>
</feature>
<accession>A0ABW5S149</accession>
<comment type="subcellular location">
    <subcellularLocation>
        <location evidence="1">Cell membrane</location>
        <topology evidence="1">Multi-pass membrane protein</topology>
    </subcellularLocation>
</comment>
<keyword evidence="2" id="KW-0813">Transport</keyword>
<sequence length="454" mass="49155">MHTLKKNHTAFMAAVLSGSVLNPLNSSMIALALHSIQRDYHLTFATVSWLVSAFYLVSAVGQPVAGKAGDLIERRKLFISGLLLSAVACFFAPLAPTFLMLLLMRLLQAVGNSTIYPSSVALVHQSVRQERQGSALAALAICASVMTAFGPTVGSFLIVWGGWPSIFYVNFPFIVISLILGLIVFPKNIKNPSFHLKNLLKQLDIPGIILFSVSIVCLLWFLLTVKEHANARAILVGLVAFVLFIRREGKIRDPFINLHLLKTNHRLTLVYLLFILLNVTNYCLFYGMPAFFQSGMHLGIRLSGAMMLTMSMASVAASLITGQRIDHSGPVAPLKLGALLTTSGSLLLMIVAFDRSLLLIGLFLLLIGCGYGIGNVALQTMMLRESPDKMIGTSAGLFQTCRFVGSIGASAVLGVIFAKTITSVDFLILTWVLGAVSISAFFISVLSFRADRAA</sequence>
<evidence type="ECO:0000313" key="9">
    <source>
        <dbReference type="Proteomes" id="UP001597399"/>
    </source>
</evidence>
<keyword evidence="3 6" id="KW-0812">Transmembrane</keyword>
<dbReference type="PROSITE" id="PS50850">
    <property type="entry name" value="MFS"/>
    <property type="match status" value="1"/>
</dbReference>
<evidence type="ECO:0000256" key="1">
    <source>
        <dbReference type="ARBA" id="ARBA00004651"/>
    </source>
</evidence>
<dbReference type="InterPro" id="IPR020846">
    <property type="entry name" value="MFS_dom"/>
</dbReference>
<keyword evidence="4 6" id="KW-1133">Transmembrane helix</keyword>
<dbReference type="PANTHER" id="PTHR42718">
    <property type="entry name" value="MAJOR FACILITATOR SUPERFAMILY MULTIDRUG TRANSPORTER MFSC"/>
    <property type="match status" value="1"/>
</dbReference>
<dbReference type="InterPro" id="IPR011701">
    <property type="entry name" value="MFS"/>
</dbReference>
<feature type="transmembrane region" description="Helical" evidence="6">
    <location>
        <begin position="267"/>
        <end position="288"/>
    </location>
</feature>
<evidence type="ECO:0000256" key="4">
    <source>
        <dbReference type="ARBA" id="ARBA00022989"/>
    </source>
</evidence>
<feature type="transmembrane region" description="Helical" evidence="6">
    <location>
        <begin position="403"/>
        <end position="422"/>
    </location>
</feature>
<dbReference type="Gene3D" id="1.20.1250.20">
    <property type="entry name" value="MFS general substrate transporter like domains"/>
    <property type="match status" value="1"/>
</dbReference>
<name>A0ABW5S149_9BACL</name>
<feature type="transmembrane region" description="Helical" evidence="6">
    <location>
        <begin position="332"/>
        <end position="353"/>
    </location>
</feature>
<feature type="domain" description="Major facilitator superfamily (MFS) profile" evidence="7">
    <location>
        <begin position="11"/>
        <end position="452"/>
    </location>
</feature>
<dbReference type="EMBL" id="JBHUMQ010000017">
    <property type="protein sequence ID" value="MFD2693520.1"/>
    <property type="molecule type" value="Genomic_DNA"/>
</dbReference>
<evidence type="ECO:0000256" key="3">
    <source>
        <dbReference type="ARBA" id="ARBA00022692"/>
    </source>
</evidence>